<sequence length="96" mass="10917">MRFCFIEDNRRVYPVRLICAVLEVSASGYYAWRGRPESARVVADRDLTGRIRHVHADNRAVYGSPHVHAALCAQGQRVGVNRVACLMRHHGIQGRY</sequence>
<dbReference type="Pfam" id="PF13276">
    <property type="entry name" value="HTH_21"/>
    <property type="match status" value="1"/>
</dbReference>
<evidence type="ECO:0000313" key="2">
    <source>
        <dbReference type="EMBL" id="QKE93303.1"/>
    </source>
</evidence>
<keyword evidence="3" id="KW-1185">Reference proteome</keyword>
<gene>
    <name evidence="2" type="ORF">HN018_24125</name>
</gene>
<protein>
    <submittedName>
        <fullName evidence="2">IS3 family transposase</fullName>
    </submittedName>
</protein>
<accession>A0A6M8HXQ0</accession>
<proteinExistence type="predicted"/>
<dbReference type="KEGG" id="lck:HN018_24125"/>
<dbReference type="EMBL" id="CP053710">
    <property type="protein sequence ID" value="QKE93303.1"/>
    <property type="molecule type" value="Genomic_DNA"/>
</dbReference>
<name>A0A6M8HXQ0_9PROT</name>
<dbReference type="InterPro" id="IPR025948">
    <property type="entry name" value="HTH-like_dom"/>
</dbReference>
<dbReference type="Proteomes" id="UP000500767">
    <property type="component" value="Plasmid unnamed2"/>
</dbReference>
<evidence type="ECO:0000259" key="1">
    <source>
        <dbReference type="Pfam" id="PF13276"/>
    </source>
</evidence>
<dbReference type="PANTHER" id="PTHR46889:SF4">
    <property type="entry name" value="TRANSPOSASE INSO FOR INSERTION SEQUENCE ELEMENT IS911B-RELATED"/>
    <property type="match status" value="1"/>
</dbReference>
<keyword evidence="2" id="KW-0614">Plasmid</keyword>
<dbReference type="PANTHER" id="PTHR46889">
    <property type="entry name" value="TRANSPOSASE INSF FOR INSERTION SEQUENCE IS3B-RELATED"/>
    <property type="match status" value="1"/>
</dbReference>
<reference evidence="2 3" key="1">
    <citation type="journal article" date="2014" name="World J. Microbiol. Biotechnol.">
        <title>Biodiversity and physiological characteristics of Antarctic and Arctic lichens-associated bacteria.</title>
        <authorList>
            <person name="Lee Y.M."/>
            <person name="Kim E.H."/>
            <person name="Lee H.K."/>
            <person name="Hong S.G."/>
        </authorList>
    </citation>
    <scope>NUCLEOTIDE SEQUENCE [LARGE SCALE GENOMIC DNA]</scope>
    <source>
        <strain evidence="2 3">PAMC 26569</strain>
        <plasmid evidence="2">unnamed2</plasmid>
    </source>
</reference>
<evidence type="ECO:0000313" key="3">
    <source>
        <dbReference type="Proteomes" id="UP000500767"/>
    </source>
</evidence>
<geneLocation type="plasmid" evidence="2 3">
    <name>unnamed2</name>
</geneLocation>
<feature type="domain" description="HTH-like" evidence="1">
    <location>
        <begin position="46"/>
        <end position="96"/>
    </location>
</feature>
<organism evidence="2 3">
    <name type="scientific">Lichenicola cladoniae</name>
    <dbReference type="NCBI Taxonomy" id="1484109"/>
    <lineage>
        <taxon>Bacteria</taxon>
        <taxon>Pseudomonadati</taxon>
        <taxon>Pseudomonadota</taxon>
        <taxon>Alphaproteobacteria</taxon>
        <taxon>Acetobacterales</taxon>
        <taxon>Acetobacteraceae</taxon>
        <taxon>Lichenicola</taxon>
    </lineage>
</organism>
<dbReference type="AlphaFoldDB" id="A0A6M8HXQ0"/>
<dbReference type="InterPro" id="IPR050900">
    <property type="entry name" value="Transposase_IS3/IS150/IS904"/>
</dbReference>
<dbReference type="RefSeq" id="WP_171835725.1">
    <property type="nucleotide sequence ID" value="NZ_CP053710.1"/>
</dbReference>